<keyword evidence="3" id="KW-0378">Hydrolase</keyword>
<dbReference type="EMBL" id="CP089984">
    <property type="protein sequence ID" value="WXB19200.1"/>
    <property type="molecule type" value="Genomic_DNA"/>
</dbReference>
<name>A0ABZ2M9L1_9BACT</name>
<evidence type="ECO:0000313" key="4">
    <source>
        <dbReference type="Proteomes" id="UP001370348"/>
    </source>
</evidence>
<dbReference type="GO" id="GO:0016787">
    <property type="term" value="F:hydrolase activity"/>
    <property type="evidence" value="ECO:0007669"/>
    <property type="project" value="UniProtKB-KW"/>
</dbReference>
<keyword evidence="4" id="KW-1185">Reference proteome</keyword>
<feature type="domain" description="Thioesterase" evidence="2">
    <location>
        <begin position="10"/>
        <end position="229"/>
    </location>
</feature>
<dbReference type="InterPro" id="IPR029058">
    <property type="entry name" value="AB_hydrolase_fold"/>
</dbReference>
<organism evidence="3 4">
    <name type="scientific">Pendulispora albinea</name>
    <dbReference type="NCBI Taxonomy" id="2741071"/>
    <lineage>
        <taxon>Bacteria</taxon>
        <taxon>Pseudomonadati</taxon>
        <taxon>Myxococcota</taxon>
        <taxon>Myxococcia</taxon>
        <taxon>Myxococcales</taxon>
        <taxon>Sorangiineae</taxon>
        <taxon>Pendulisporaceae</taxon>
        <taxon>Pendulispora</taxon>
    </lineage>
</organism>
<accession>A0ABZ2M9L1</accession>
<comment type="similarity">
    <text evidence="1">Belongs to the thioesterase family.</text>
</comment>
<protein>
    <submittedName>
        <fullName evidence="3">Alpha/beta fold hydrolase</fullName>
    </submittedName>
</protein>
<gene>
    <name evidence="3" type="ORF">LZC94_18430</name>
</gene>
<dbReference type="Pfam" id="PF00975">
    <property type="entry name" value="Thioesterase"/>
    <property type="match status" value="1"/>
</dbReference>
<dbReference type="SUPFAM" id="SSF53474">
    <property type="entry name" value="alpha/beta-Hydrolases"/>
    <property type="match status" value="1"/>
</dbReference>
<dbReference type="PANTHER" id="PTHR11487">
    <property type="entry name" value="THIOESTERASE"/>
    <property type="match status" value="1"/>
</dbReference>
<dbReference type="InterPro" id="IPR001031">
    <property type="entry name" value="Thioesterase"/>
</dbReference>
<dbReference type="PANTHER" id="PTHR11487:SF0">
    <property type="entry name" value="S-ACYL FATTY ACID SYNTHASE THIOESTERASE, MEDIUM CHAIN"/>
    <property type="match status" value="1"/>
</dbReference>
<evidence type="ECO:0000256" key="1">
    <source>
        <dbReference type="ARBA" id="ARBA00007169"/>
    </source>
</evidence>
<dbReference type="Proteomes" id="UP001370348">
    <property type="component" value="Chromosome"/>
</dbReference>
<reference evidence="3 4" key="1">
    <citation type="submission" date="2021-12" db="EMBL/GenBank/DDBJ databases">
        <title>Discovery of the Pendulisporaceae a myxobacterial family with distinct sporulation behavior and unique specialized metabolism.</title>
        <authorList>
            <person name="Garcia R."/>
            <person name="Popoff A."/>
            <person name="Bader C.D."/>
            <person name="Loehr J."/>
            <person name="Walesch S."/>
            <person name="Walt C."/>
            <person name="Boldt J."/>
            <person name="Bunk B."/>
            <person name="Haeckl F.J.F.P.J."/>
            <person name="Gunesch A.P."/>
            <person name="Birkelbach J."/>
            <person name="Nuebel U."/>
            <person name="Pietschmann T."/>
            <person name="Bach T."/>
            <person name="Mueller R."/>
        </authorList>
    </citation>
    <scope>NUCLEOTIDE SEQUENCE [LARGE SCALE GENOMIC DNA]</scope>
    <source>
        <strain evidence="3 4">MSr11954</strain>
    </source>
</reference>
<evidence type="ECO:0000313" key="3">
    <source>
        <dbReference type="EMBL" id="WXB19200.1"/>
    </source>
</evidence>
<dbReference type="InterPro" id="IPR012223">
    <property type="entry name" value="TEII"/>
</dbReference>
<sequence length="244" mass="27058">MRPRANKLFTLVCVPHAGGGASSFHPWQRHLPARVELRVVQLPGREERWREPLVRRLEPACDALAHAIEAEIDGPYAIFGHSMGALVAYELVRTLRRRAQPLPMRLFVSARAAPHAPIVTRAHTLPDDELRATIVHHGGTAHAILEDDAFGAALLRVIRADFELSETYAHAPEAPLDIPLSVYGATLDRLVPPGRLDGWRQHARDFSLRIFEGDHFYVRTQGTSVVHSILQELAADSRAAARSA</sequence>
<proteinExistence type="inferred from homology"/>
<dbReference type="RefSeq" id="WP_394828823.1">
    <property type="nucleotide sequence ID" value="NZ_CP089984.1"/>
</dbReference>
<dbReference type="Gene3D" id="3.40.50.1820">
    <property type="entry name" value="alpha/beta hydrolase"/>
    <property type="match status" value="1"/>
</dbReference>
<evidence type="ECO:0000259" key="2">
    <source>
        <dbReference type="Pfam" id="PF00975"/>
    </source>
</evidence>